<name>A0AA88I5C0_ARTSF</name>
<feature type="compositionally biased region" description="Low complexity" evidence="1">
    <location>
        <begin position="147"/>
        <end position="156"/>
    </location>
</feature>
<feature type="compositionally biased region" description="Polar residues" evidence="1">
    <location>
        <begin position="172"/>
        <end position="182"/>
    </location>
</feature>
<sequence length="534" mass="60289">MLGSKFKSWVESHLPRPLRRKHKSKHKKDACEQEDRTERHRLTSRSNVELIFRLHQNNPIYSAETICGKGRYESNLRSEDFLSSPESAYSTGYSTEGLSPASVNSSGQISGRHKGQDKCSVVAASRKVHLSPPLITTPGSYHLSKTSSSCPASCSPRPRPAIRTNPWVPIPNRNSYESNTTDSSGIGNSSIPSSLKSRVSIQTNRYLTRTAVQRGVSAKCDPKYSDSLTDSPCSTISVDRETDILSDYESHETKDSTEDEALQRGCKQKVYTYIKQEDEAEKRYQELIKETQSILSFLQDERHKTPLRKPKTEPPSRRFLCQKMSISSSSEDERVNLEIPKEEGALDNHPKFKYSPPASYWSITESGRDIPARLKRRFNNPLISPNVSVDSCPNTPCLNRNSERVNFNVSNKLCSFEDNTSNRSHPLQNGISAHDNINTNYIPNGERFKKAVTKEENHEPSVVKYGRYVAVVSKKASLSCPSSPFIKYGDSLKMEPSHVQCLRDEHDVLATTRKMLEDEVFTWGFNFILVKSVQ</sequence>
<dbReference type="AlphaFoldDB" id="A0AA88I5C0"/>
<evidence type="ECO:0000313" key="3">
    <source>
        <dbReference type="Proteomes" id="UP001187531"/>
    </source>
</evidence>
<reference evidence="2" key="1">
    <citation type="submission" date="2023-07" db="EMBL/GenBank/DDBJ databases">
        <title>Chromosome-level genome assembly of Artemia franciscana.</title>
        <authorList>
            <person name="Jo E."/>
        </authorList>
    </citation>
    <scope>NUCLEOTIDE SEQUENCE</scope>
    <source>
        <tissue evidence="2">Whole body</tissue>
    </source>
</reference>
<accession>A0AA88I5C0</accession>
<proteinExistence type="predicted"/>
<gene>
    <name evidence="2" type="ORF">QYM36_004379</name>
</gene>
<feature type="compositionally biased region" description="Low complexity" evidence="1">
    <location>
        <begin position="183"/>
        <end position="194"/>
    </location>
</feature>
<keyword evidence="3" id="KW-1185">Reference proteome</keyword>
<evidence type="ECO:0000313" key="2">
    <source>
        <dbReference type="EMBL" id="KAK2720474.1"/>
    </source>
</evidence>
<dbReference type="Proteomes" id="UP001187531">
    <property type="component" value="Unassembled WGS sequence"/>
</dbReference>
<feature type="region of interest" description="Disordered" evidence="1">
    <location>
        <begin position="83"/>
        <end position="113"/>
    </location>
</feature>
<dbReference type="EMBL" id="JAVRJZ010000007">
    <property type="protein sequence ID" value="KAK2720474.1"/>
    <property type="molecule type" value="Genomic_DNA"/>
</dbReference>
<comment type="caution">
    <text evidence="2">The sequence shown here is derived from an EMBL/GenBank/DDBJ whole genome shotgun (WGS) entry which is preliminary data.</text>
</comment>
<evidence type="ECO:0000256" key="1">
    <source>
        <dbReference type="SAM" id="MobiDB-lite"/>
    </source>
</evidence>
<protein>
    <submittedName>
        <fullName evidence="2">Uncharacterized protein</fullName>
    </submittedName>
</protein>
<feature type="compositionally biased region" description="Basic and acidic residues" evidence="1">
    <location>
        <begin position="29"/>
        <end position="40"/>
    </location>
</feature>
<feature type="compositionally biased region" description="Polar residues" evidence="1">
    <location>
        <begin position="84"/>
        <end position="109"/>
    </location>
</feature>
<feature type="region of interest" description="Disordered" evidence="1">
    <location>
        <begin position="1"/>
        <end position="40"/>
    </location>
</feature>
<organism evidence="2 3">
    <name type="scientific">Artemia franciscana</name>
    <name type="common">Brine shrimp</name>
    <name type="synonym">Artemia sanfranciscana</name>
    <dbReference type="NCBI Taxonomy" id="6661"/>
    <lineage>
        <taxon>Eukaryota</taxon>
        <taxon>Metazoa</taxon>
        <taxon>Ecdysozoa</taxon>
        <taxon>Arthropoda</taxon>
        <taxon>Crustacea</taxon>
        <taxon>Branchiopoda</taxon>
        <taxon>Anostraca</taxon>
        <taxon>Artemiidae</taxon>
        <taxon>Artemia</taxon>
    </lineage>
</organism>
<feature type="compositionally biased region" description="Basic residues" evidence="1">
    <location>
        <begin position="16"/>
        <end position="28"/>
    </location>
</feature>
<feature type="region of interest" description="Disordered" evidence="1">
    <location>
        <begin position="146"/>
        <end position="195"/>
    </location>
</feature>